<dbReference type="OrthoDB" id="9951596at2"/>
<keyword evidence="1" id="KW-1133">Transmembrane helix</keyword>
<dbReference type="Proteomes" id="UP000005939">
    <property type="component" value="Unassembled WGS sequence"/>
</dbReference>
<sequence>MVFLVITMSLIAIIAIVPAVIIFFVVGTRFRHSDIFLSILFLIVCIYFGSSNDFTVFSFGPFIFLCLFFASSAVVFDKFKENKSVRSLLISILFIIFAPIAGYISHKLYPYSKFYQWALFHPSEFLEAKREDGFLKEIDAWGVTGISSSLMLASSQNYDLTVPGDFKLWKLKNKITCDVYDVYKVYPKLYTIFPYAEIKCYKETDAHQ</sequence>
<feature type="transmembrane region" description="Helical" evidence="1">
    <location>
        <begin position="88"/>
        <end position="106"/>
    </location>
</feature>
<feature type="transmembrane region" description="Helical" evidence="1">
    <location>
        <begin position="56"/>
        <end position="76"/>
    </location>
</feature>
<name>G6EZ27_9PROT</name>
<dbReference type="AlphaFoldDB" id="G6EZ27"/>
<dbReference type="RefSeq" id="WP_008853687.1">
    <property type="nucleotide sequence ID" value="NZ_AGFR01000003.1"/>
</dbReference>
<evidence type="ECO:0000313" key="2">
    <source>
        <dbReference type="EMBL" id="EHD14765.1"/>
    </source>
</evidence>
<organism evidence="2 3">
    <name type="scientific">Commensalibacter intestini A911</name>
    <dbReference type="NCBI Taxonomy" id="1088868"/>
    <lineage>
        <taxon>Bacteria</taxon>
        <taxon>Pseudomonadati</taxon>
        <taxon>Pseudomonadota</taxon>
        <taxon>Alphaproteobacteria</taxon>
        <taxon>Acetobacterales</taxon>
        <taxon>Acetobacteraceae</taxon>
    </lineage>
</organism>
<reference evidence="2 3" key="1">
    <citation type="submission" date="2011-10" db="EMBL/GenBank/DDBJ databases">
        <title>Genome Sequence of Commensalibacter intestini A911, isolated from Drosophila gut.</title>
        <authorList>
            <person name="Lee W.-J."/>
            <person name="Kim E.-K."/>
        </authorList>
    </citation>
    <scope>NUCLEOTIDE SEQUENCE [LARGE SCALE GENOMIC DNA]</scope>
    <source>
        <strain evidence="2 3">A911</strain>
    </source>
</reference>
<dbReference type="EMBL" id="AGFR01000003">
    <property type="protein sequence ID" value="EHD14765.1"/>
    <property type="molecule type" value="Genomic_DNA"/>
</dbReference>
<keyword evidence="1" id="KW-0812">Transmembrane</keyword>
<protein>
    <submittedName>
        <fullName evidence="2">Uncharacterized protein</fullName>
    </submittedName>
</protein>
<evidence type="ECO:0000313" key="3">
    <source>
        <dbReference type="Proteomes" id="UP000005939"/>
    </source>
</evidence>
<keyword evidence="1" id="KW-0472">Membrane</keyword>
<feature type="transmembrane region" description="Helical" evidence="1">
    <location>
        <begin position="33"/>
        <end position="50"/>
    </location>
</feature>
<comment type="caution">
    <text evidence="2">The sequence shown here is derived from an EMBL/GenBank/DDBJ whole genome shotgun (WGS) entry which is preliminary data.</text>
</comment>
<proteinExistence type="predicted"/>
<accession>G6EZ27</accession>
<gene>
    <name evidence="2" type="ORF">CIN_06970</name>
</gene>
<evidence type="ECO:0000256" key="1">
    <source>
        <dbReference type="SAM" id="Phobius"/>
    </source>
</evidence>
<feature type="transmembrane region" description="Helical" evidence="1">
    <location>
        <begin position="6"/>
        <end position="26"/>
    </location>
</feature>